<protein>
    <submittedName>
        <fullName evidence="2">TcpD family membrane protein</fullName>
    </submittedName>
</protein>
<keyword evidence="1" id="KW-1133">Transmembrane helix</keyword>
<reference evidence="3" key="1">
    <citation type="journal article" date="2019" name="Int. J. Syst. Evol. Microbiol.">
        <title>The Global Catalogue of Microorganisms (GCM) 10K type strain sequencing project: providing services to taxonomists for standard genome sequencing and annotation.</title>
        <authorList>
            <consortium name="The Broad Institute Genomics Platform"/>
            <consortium name="The Broad Institute Genome Sequencing Center for Infectious Disease"/>
            <person name="Wu L."/>
            <person name="Ma J."/>
        </authorList>
    </citation>
    <scope>NUCLEOTIDE SEQUENCE [LARGE SCALE GENOMIC DNA]</scope>
    <source>
        <strain evidence="3">CCM 8951</strain>
    </source>
</reference>
<keyword evidence="1" id="KW-0472">Membrane</keyword>
<accession>A0ABW4DNB4</accession>
<evidence type="ECO:0000313" key="3">
    <source>
        <dbReference type="Proteomes" id="UP001597244"/>
    </source>
</evidence>
<evidence type="ECO:0000256" key="1">
    <source>
        <dbReference type="SAM" id="Phobius"/>
    </source>
</evidence>
<sequence length="92" mass="9869">MFTNILANLLEQNEVIAALPSLQQLYDWLKTQGQLALYMVLIIIGVSLAFKKEFGKAVGVVIGFGAIGFVMLNPDTVIGWFKAIANLLGGGA</sequence>
<dbReference type="NCBIfam" id="NF040686">
    <property type="entry name" value="TcpD_dom"/>
    <property type="match status" value="1"/>
</dbReference>
<feature type="transmembrane region" description="Helical" evidence="1">
    <location>
        <begin position="31"/>
        <end position="50"/>
    </location>
</feature>
<name>A0ABW4DNB4_9LACO</name>
<dbReference type="InterPro" id="IPR049746">
    <property type="entry name" value="TcpD-like_C"/>
</dbReference>
<keyword evidence="1" id="KW-0812">Transmembrane</keyword>
<organism evidence="2 3">
    <name type="scientific">Lapidilactobacillus mulanensis</name>
    <dbReference type="NCBI Taxonomy" id="2485999"/>
    <lineage>
        <taxon>Bacteria</taxon>
        <taxon>Bacillati</taxon>
        <taxon>Bacillota</taxon>
        <taxon>Bacilli</taxon>
        <taxon>Lactobacillales</taxon>
        <taxon>Lactobacillaceae</taxon>
        <taxon>Lapidilactobacillus</taxon>
    </lineage>
</organism>
<proteinExistence type="predicted"/>
<dbReference type="Proteomes" id="UP001597244">
    <property type="component" value="Unassembled WGS sequence"/>
</dbReference>
<dbReference type="EMBL" id="JBHTOF010000022">
    <property type="protein sequence ID" value="MFD1465004.1"/>
    <property type="molecule type" value="Genomic_DNA"/>
</dbReference>
<keyword evidence="3" id="KW-1185">Reference proteome</keyword>
<feature type="transmembrane region" description="Helical" evidence="1">
    <location>
        <begin position="57"/>
        <end position="81"/>
    </location>
</feature>
<evidence type="ECO:0000313" key="2">
    <source>
        <dbReference type="EMBL" id="MFD1465004.1"/>
    </source>
</evidence>
<dbReference type="RefSeq" id="WP_125576391.1">
    <property type="nucleotide sequence ID" value="NZ_JBHTOF010000022.1"/>
</dbReference>
<comment type="caution">
    <text evidence="2">The sequence shown here is derived from an EMBL/GenBank/DDBJ whole genome shotgun (WGS) entry which is preliminary data.</text>
</comment>
<gene>
    <name evidence="2" type="ORF">ACFQ4L_02720</name>
</gene>